<organism evidence="5 9">
    <name type="scientific">Pseudomonas syringae pv. actinidiae</name>
    <dbReference type="NCBI Taxonomy" id="103796"/>
    <lineage>
        <taxon>Bacteria</taxon>
        <taxon>Pseudomonadati</taxon>
        <taxon>Pseudomonadota</taxon>
        <taxon>Gammaproteobacteria</taxon>
        <taxon>Pseudomonadales</taxon>
        <taxon>Pseudomonadaceae</taxon>
        <taxon>Pseudomonas</taxon>
        <taxon>Pseudomonas syringae</taxon>
    </lineage>
</organism>
<reference evidence="4 8" key="3">
    <citation type="submission" date="2018-04" db="EMBL/GenBank/DDBJ databases">
        <title>Draft genome sequence of Pseudomonas syringae pv. actinidiae biovar 3 strains isolated from kiwifruit in Kagawa prefecture.</title>
        <authorList>
            <person name="Tabuchi M."/>
            <person name="Saito M."/>
            <person name="Fujiwara S."/>
            <person name="Sasa N."/>
            <person name="Akimitsu K."/>
            <person name="Gomi K."/>
            <person name="Konishi-Sugita S."/>
            <person name="Hamano K."/>
            <person name="Kataoka I."/>
        </authorList>
    </citation>
    <scope>NUCLEOTIDE SEQUENCE [LARGE SCALE GENOMIC DNA]</scope>
    <source>
        <strain evidence="4 8">MAFF212211</strain>
    </source>
</reference>
<name>A0A0K8LU76_PSESF</name>
<evidence type="ECO:0000313" key="2">
    <source>
        <dbReference type="EMBL" id="ATV15561.1"/>
    </source>
</evidence>
<dbReference type="EMBL" id="BGJZ01000369">
    <property type="protein sequence ID" value="GBH13772.1"/>
    <property type="molecule type" value="Genomic_DNA"/>
</dbReference>
<dbReference type="Proteomes" id="UP000248291">
    <property type="component" value="Unassembled WGS sequence"/>
</dbReference>
<evidence type="ECO:0000313" key="9">
    <source>
        <dbReference type="Proteomes" id="UP000273140"/>
    </source>
</evidence>
<dbReference type="EMBL" id="RBRB01000450">
    <property type="protein sequence ID" value="RMQ22880.1"/>
    <property type="molecule type" value="Genomic_DNA"/>
</dbReference>
<dbReference type="InterPro" id="IPR058059">
    <property type="entry name" value="PA3496-like"/>
</dbReference>
<evidence type="ECO:0000313" key="3">
    <source>
        <dbReference type="EMBL" id="GBH13772.1"/>
    </source>
</evidence>
<reference evidence="5 9" key="4">
    <citation type="submission" date="2018-08" db="EMBL/GenBank/DDBJ databases">
        <title>Recombination of ecologically and evolutionarily significant loci maintains genetic cohesion in the Pseudomonas syringae species complex.</title>
        <authorList>
            <person name="Dillon M."/>
            <person name="Thakur S."/>
            <person name="Almeida R.N.D."/>
            <person name="Weir B.S."/>
            <person name="Guttman D.S."/>
        </authorList>
    </citation>
    <scope>NUCLEOTIDE SEQUENCE [LARGE SCALE GENOMIC DNA]</scope>
    <source>
        <strain evidence="5 9">ICMP 19074</strain>
    </source>
</reference>
<evidence type="ECO:0000313" key="4">
    <source>
        <dbReference type="EMBL" id="GBH21305.1"/>
    </source>
</evidence>
<reference evidence="2 6" key="1">
    <citation type="submission" date="2017-11" db="EMBL/GenBank/DDBJ databases">
        <title>Complete DNA Sequence of Pseudomonas syringae pv. actinidiae, biovar 5 (Psa5).</title>
        <authorList>
            <person name="Butler M."/>
            <person name="Taiaroa G."/>
            <person name="Sumpter N."/>
            <person name="Poulter R."/>
        </authorList>
    </citation>
    <scope>NUCLEOTIDE SEQUENCE [LARGE SCALE GENOMIC DNA]</scope>
    <source>
        <strain evidence="2 6">MAFF212063</strain>
    </source>
</reference>
<evidence type="ECO:0000313" key="5">
    <source>
        <dbReference type="EMBL" id="RMQ22880.1"/>
    </source>
</evidence>
<sequence length="73" mass="8642">MARHYDDLPNSTVKTRRQQEDQRRMEFRRAIESYSEARQLNQELCDYMEGVKNAVWQTATPPAVDRRNARQAG</sequence>
<proteinExistence type="predicted"/>
<accession>A0A0K8LU76</accession>
<gene>
    <name evidence="5" type="ORF">ALQ07_04970</name>
    <name evidence="2" type="ORF">CT122_00495</name>
    <name evidence="3" type="ORF">KPSA1_07265</name>
    <name evidence="4" type="ORF">KPSA3_07350</name>
</gene>
<dbReference type="EMBL" id="BGKA01000288">
    <property type="protein sequence ID" value="GBH21305.1"/>
    <property type="molecule type" value="Genomic_DNA"/>
</dbReference>
<evidence type="ECO:0000313" key="6">
    <source>
        <dbReference type="Proteomes" id="UP000230024"/>
    </source>
</evidence>
<dbReference type="AlphaFoldDB" id="A0A0K8LU76"/>
<evidence type="ECO:0000256" key="1">
    <source>
        <dbReference type="SAM" id="MobiDB-lite"/>
    </source>
</evidence>
<dbReference type="Proteomes" id="UP000273140">
    <property type="component" value="Unassembled WGS sequence"/>
</dbReference>
<dbReference type="NCBIfam" id="NF046101">
    <property type="entry name" value="PA3496_fam"/>
    <property type="match status" value="1"/>
</dbReference>
<feature type="region of interest" description="Disordered" evidence="1">
    <location>
        <begin position="1"/>
        <end position="22"/>
    </location>
</feature>
<dbReference type="Proteomes" id="UP000247480">
    <property type="component" value="Unassembled WGS sequence"/>
</dbReference>
<evidence type="ECO:0000313" key="8">
    <source>
        <dbReference type="Proteomes" id="UP000248291"/>
    </source>
</evidence>
<reference evidence="3 7" key="2">
    <citation type="submission" date="2018-04" db="EMBL/GenBank/DDBJ databases">
        <title>Draft genome sequence of Pseudomonas syringae pv. actinidiae biovar 1 strains isolated from kiwifruit in Kagawa prefecture.</title>
        <authorList>
            <person name="Tabuchi M."/>
            <person name="Saito M."/>
            <person name="Fujiwara S."/>
            <person name="Sasa N."/>
            <person name="Akimitsu K."/>
            <person name="Gomi K."/>
            <person name="Konishi-Sugita S."/>
            <person name="Hamano K."/>
            <person name="Kataoka I."/>
        </authorList>
    </citation>
    <scope>NUCLEOTIDE SEQUENCE [LARGE SCALE GENOMIC DNA]</scope>
    <source>
        <strain evidence="3 7">MAFF212206</strain>
    </source>
</reference>
<dbReference type="Proteomes" id="UP000230024">
    <property type="component" value="Chromosome"/>
</dbReference>
<protein>
    <submittedName>
        <fullName evidence="3">Phosphotransacetylase</fullName>
    </submittedName>
</protein>
<evidence type="ECO:0000313" key="7">
    <source>
        <dbReference type="Proteomes" id="UP000247480"/>
    </source>
</evidence>
<dbReference type="EMBL" id="CP024712">
    <property type="protein sequence ID" value="ATV15561.1"/>
    <property type="molecule type" value="Genomic_DNA"/>
</dbReference>